<evidence type="ECO:0000256" key="5">
    <source>
        <dbReference type="ARBA" id="ARBA00023136"/>
    </source>
</evidence>
<evidence type="ECO:0000256" key="2">
    <source>
        <dbReference type="ARBA" id="ARBA00022475"/>
    </source>
</evidence>
<keyword evidence="3" id="KW-0732">Signal</keyword>
<dbReference type="SMART" id="SM00409">
    <property type="entry name" value="IG"/>
    <property type="match status" value="1"/>
</dbReference>
<dbReference type="InterPro" id="IPR036179">
    <property type="entry name" value="Ig-like_dom_sf"/>
</dbReference>
<evidence type="ECO:0000256" key="7">
    <source>
        <dbReference type="ARBA" id="ARBA00023180"/>
    </source>
</evidence>
<dbReference type="SMART" id="SM00408">
    <property type="entry name" value="IGc2"/>
    <property type="match status" value="1"/>
</dbReference>
<dbReference type="InterPro" id="IPR052051">
    <property type="entry name" value="TCR_complex_component"/>
</dbReference>
<evidence type="ECO:0000256" key="4">
    <source>
        <dbReference type="ARBA" id="ARBA00022859"/>
    </source>
</evidence>
<reference evidence="9" key="1">
    <citation type="submission" date="2023-09" db="UniProtKB">
        <authorList>
            <consortium name="Ensembl"/>
        </authorList>
    </citation>
    <scope>IDENTIFICATION</scope>
</reference>
<dbReference type="SMART" id="SM00406">
    <property type="entry name" value="IGv"/>
    <property type="match status" value="1"/>
</dbReference>
<keyword evidence="4" id="KW-0391">Immunity</keyword>
<dbReference type="InterPro" id="IPR013783">
    <property type="entry name" value="Ig-like_fold"/>
</dbReference>
<proteinExistence type="predicted"/>
<comment type="subcellular location">
    <subcellularLocation>
        <location evidence="1">Cell membrane</location>
    </subcellularLocation>
</comment>
<feature type="domain" description="Ig-like" evidence="8">
    <location>
        <begin position="35"/>
        <end position="147"/>
    </location>
</feature>
<evidence type="ECO:0000256" key="6">
    <source>
        <dbReference type="ARBA" id="ARBA00023157"/>
    </source>
</evidence>
<dbReference type="CDD" id="cd00099">
    <property type="entry name" value="IgV"/>
    <property type="match status" value="1"/>
</dbReference>
<dbReference type="InterPro" id="IPR013106">
    <property type="entry name" value="Ig_V-set"/>
</dbReference>
<dbReference type="GO" id="GO:0005886">
    <property type="term" value="C:plasma membrane"/>
    <property type="evidence" value="ECO:0007669"/>
    <property type="project" value="UniProtKB-SubCell"/>
</dbReference>
<evidence type="ECO:0000313" key="9">
    <source>
        <dbReference type="Ensembl" id="ENSSPAP00000010193.1"/>
    </source>
</evidence>
<dbReference type="SUPFAM" id="SSF48726">
    <property type="entry name" value="Immunoglobulin"/>
    <property type="match status" value="1"/>
</dbReference>
<dbReference type="PANTHER" id="PTHR19433:SF111">
    <property type="entry name" value="T CELL RECEPTOR ALPHA VARIABLE 4"/>
    <property type="match status" value="1"/>
</dbReference>
<accession>A0A3B4ZMS2</accession>
<dbReference type="GO" id="GO:0009617">
    <property type="term" value="P:response to bacterium"/>
    <property type="evidence" value="ECO:0007669"/>
    <property type="project" value="TreeGrafter"/>
</dbReference>
<protein>
    <recommendedName>
        <fullName evidence="8">Ig-like domain-containing protein</fullName>
    </recommendedName>
</protein>
<name>A0A3B4ZMS2_9TELE</name>
<dbReference type="GO" id="GO:0002376">
    <property type="term" value="P:immune system process"/>
    <property type="evidence" value="ECO:0007669"/>
    <property type="project" value="UniProtKB-KW"/>
</dbReference>
<dbReference type="AlphaFoldDB" id="A0A3B4ZMS2"/>
<keyword evidence="7" id="KW-0325">Glycoprotein</keyword>
<keyword evidence="5" id="KW-0472">Membrane</keyword>
<sequence length="152" mass="16572">MQLELDGQQTPVSALNSWLKVSLTCRLSSGAAGCPLSSASPVPHSASEVQVGQNVSLTCNLTSSVEITWYLLRSDQLLPLLTGKQSKLKGDSIIFHSTNSRINWERDQQSGLVSLKIHRVEEEDAGLYFCTERSEGKVLVNEGIRLTVNGKS</sequence>
<dbReference type="PROSITE" id="PS50835">
    <property type="entry name" value="IG_LIKE"/>
    <property type="match status" value="1"/>
</dbReference>
<keyword evidence="2" id="KW-1003">Cell membrane</keyword>
<organism evidence="9">
    <name type="scientific">Stegastes partitus</name>
    <name type="common">bicolor damselfish</name>
    <dbReference type="NCBI Taxonomy" id="144197"/>
    <lineage>
        <taxon>Eukaryota</taxon>
        <taxon>Metazoa</taxon>
        <taxon>Chordata</taxon>
        <taxon>Craniata</taxon>
        <taxon>Vertebrata</taxon>
        <taxon>Euteleostomi</taxon>
        <taxon>Actinopterygii</taxon>
        <taxon>Neopterygii</taxon>
        <taxon>Teleostei</taxon>
        <taxon>Neoteleostei</taxon>
        <taxon>Acanthomorphata</taxon>
        <taxon>Ovalentaria</taxon>
        <taxon>Pomacentridae</taxon>
        <taxon>Stegastes</taxon>
    </lineage>
</organism>
<evidence type="ECO:0000256" key="1">
    <source>
        <dbReference type="ARBA" id="ARBA00004236"/>
    </source>
</evidence>
<dbReference type="Gene3D" id="2.60.40.10">
    <property type="entry name" value="Immunoglobulins"/>
    <property type="match status" value="1"/>
</dbReference>
<evidence type="ECO:0000256" key="3">
    <source>
        <dbReference type="ARBA" id="ARBA00022729"/>
    </source>
</evidence>
<dbReference type="PANTHER" id="PTHR19433">
    <property type="entry name" value="T-CELL RECEPTOR ALPHA CHAIN V REGION-RELATED"/>
    <property type="match status" value="1"/>
</dbReference>
<keyword evidence="6" id="KW-1015">Disulfide bond</keyword>
<evidence type="ECO:0000259" key="8">
    <source>
        <dbReference type="PROSITE" id="PS50835"/>
    </source>
</evidence>
<dbReference type="Ensembl" id="ENSSPAT00000010373.1">
    <property type="protein sequence ID" value="ENSSPAP00000010193.1"/>
    <property type="gene ID" value="ENSSPAG00000007767.1"/>
</dbReference>
<dbReference type="InterPro" id="IPR007110">
    <property type="entry name" value="Ig-like_dom"/>
</dbReference>
<dbReference type="Pfam" id="PF07686">
    <property type="entry name" value="V-set"/>
    <property type="match status" value="1"/>
</dbReference>
<dbReference type="InterPro" id="IPR003599">
    <property type="entry name" value="Ig_sub"/>
</dbReference>
<dbReference type="GeneTree" id="ENSGT00940000178053"/>
<dbReference type="InterPro" id="IPR003598">
    <property type="entry name" value="Ig_sub2"/>
</dbReference>